<dbReference type="EMBL" id="JAIHNG010000080">
    <property type="protein sequence ID" value="KAI5961063.1"/>
    <property type="molecule type" value="Genomic_DNA"/>
</dbReference>
<evidence type="ECO:0000313" key="2">
    <source>
        <dbReference type="Proteomes" id="UP001204833"/>
    </source>
</evidence>
<dbReference type="RefSeq" id="XP_051609703.1">
    <property type="nucleotide sequence ID" value="XM_051751042.1"/>
</dbReference>
<dbReference type="GeneID" id="76149858"/>
<name>A0AAD5BGW7_9ASCO</name>
<comment type="caution">
    <text evidence="1">The sequence shown here is derived from an EMBL/GenBank/DDBJ whole genome shotgun (WGS) entry which is preliminary data.</text>
</comment>
<organism evidence="1 2">
    <name type="scientific">Candida theae</name>
    <dbReference type="NCBI Taxonomy" id="1198502"/>
    <lineage>
        <taxon>Eukaryota</taxon>
        <taxon>Fungi</taxon>
        <taxon>Dikarya</taxon>
        <taxon>Ascomycota</taxon>
        <taxon>Saccharomycotina</taxon>
        <taxon>Pichiomycetes</taxon>
        <taxon>Debaryomycetaceae</taxon>
        <taxon>Candida/Lodderomyces clade</taxon>
        <taxon>Candida</taxon>
    </lineage>
</organism>
<dbReference type="Proteomes" id="UP001204833">
    <property type="component" value="Unassembled WGS sequence"/>
</dbReference>
<gene>
    <name evidence="1" type="ORF">KGF57_001799</name>
</gene>
<protein>
    <submittedName>
        <fullName evidence="1">Uncharacterized protein</fullName>
    </submittedName>
</protein>
<feature type="non-terminal residue" evidence="1">
    <location>
        <position position="94"/>
    </location>
</feature>
<accession>A0AAD5BGW7</accession>
<dbReference type="AlphaFoldDB" id="A0AAD5BGW7"/>
<proteinExistence type="predicted"/>
<sequence>MAPLFKEKPDHVWKTVNSGFPLDSKLVGSALPLPGSEQEGFSPIYRNAYSQKELKTVPYPGITTLYDTFELCVANRGHKPALGHRVKKDDGTFG</sequence>
<reference evidence="1 2" key="1">
    <citation type="journal article" date="2022" name="DNA Res.">
        <title>Genome analysis of five recently described species of the CUG-Ser clade uncovers Candida theae as a new hybrid lineage with pathogenic potential in the Candida parapsilosis species complex.</title>
        <authorList>
            <person name="Mixao V."/>
            <person name="Del Olmo V."/>
            <person name="Hegedusova E."/>
            <person name="Saus E."/>
            <person name="Pryszcz L."/>
            <person name="Cillingova A."/>
            <person name="Nosek J."/>
            <person name="Gabaldon T."/>
        </authorList>
    </citation>
    <scope>NUCLEOTIDE SEQUENCE [LARGE SCALE GENOMIC DNA]</scope>
    <source>
        <strain evidence="1 2">CBS 12239</strain>
    </source>
</reference>
<evidence type="ECO:0000313" key="1">
    <source>
        <dbReference type="EMBL" id="KAI5961063.1"/>
    </source>
</evidence>
<keyword evidence="2" id="KW-1185">Reference proteome</keyword>